<sequence>MPNDKAIKRRSFVGWIGLAIAGFAGLSLFRKKSPPAPPPAWMTMLTEDGRLVQINAAVLKQQPKKKITNEELRTWVKKKP</sequence>
<reference evidence="2 3" key="1">
    <citation type="submission" date="2016-08" db="EMBL/GenBank/DDBJ databases">
        <authorList>
            <person name="Seilhamer J.J."/>
        </authorList>
    </citation>
    <scope>NUCLEOTIDE SEQUENCE [LARGE SCALE GENOMIC DNA]</scope>
    <source>
        <strain evidence="2 3">A37T2</strain>
    </source>
</reference>
<keyword evidence="1" id="KW-1133">Transmembrane helix</keyword>
<proteinExistence type="predicted"/>
<keyword evidence="1" id="KW-0472">Membrane</keyword>
<protein>
    <submittedName>
        <fullName evidence="2">Uncharacterized protein</fullName>
    </submittedName>
</protein>
<name>A0A1C4CWG2_9BACT</name>
<accession>A0A1C4CWG2</accession>
<evidence type="ECO:0000313" key="3">
    <source>
        <dbReference type="Proteomes" id="UP000242818"/>
    </source>
</evidence>
<dbReference type="EMBL" id="FMAR01000004">
    <property type="protein sequence ID" value="SCC23399.1"/>
    <property type="molecule type" value="Genomic_DNA"/>
</dbReference>
<gene>
    <name evidence="2" type="ORF">GA0116948_104333</name>
</gene>
<dbReference type="STRING" id="1335309.GA0116948_104333"/>
<dbReference type="OrthoDB" id="680655at2"/>
<keyword evidence="1" id="KW-0812">Transmembrane</keyword>
<evidence type="ECO:0000256" key="1">
    <source>
        <dbReference type="SAM" id="Phobius"/>
    </source>
</evidence>
<feature type="transmembrane region" description="Helical" evidence="1">
    <location>
        <begin position="12"/>
        <end position="29"/>
    </location>
</feature>
<organism evidence="2 3">
    <name type="scientific">Chitinophaga costaii</name>
    <dbReference type="NCBI Taxonomy" id="1335309"/>
    <lineage>
        <taxon>Bacteria</taxon>
        <taxon>Pseudomonadati</taxon>
        <taxon>Bacteroidota</taxon>
        <taxon>Chitinophagia</taxon>
        <taxon>Chitinophagales</taxon>
        <taxon>Chitinophagaceae</taxon>
        <taxon>Chitinophaga</taxon>
    </lineage>
</organism>
<keyword evidence="3" id="KW-1185">Reference proteome</keyword>
<dbReference type="Proteomes" id="UP000242818">
    <property type="component" value="Unassembled WGS sequence"/>
</dbReference>
<dbReference type="AlphaFoldDB" id="A0A1C4CWG2"/>
<dbReference type="RefSeq" id="WP_123891712.1">
    <property type="nucleotide sequence ID" value="NZ_FMAR01000004.1"/>
</dbReference>
<evidence type="ECO:0000313" key="2">
    <source>
        <dbReference type="EMBL" id="SCC23399.1"/>
    </source>
</evidence>